<dbReference type="Gene3D" id="3.30.930.10">
    <property type="entry name" value="Bira Bifunctional Protein, Domain 2"/>
    <property type="match status" value="1"/>
</dbReference>
<dbReference type="PANTHER" id="PTHR42918:SF6">
    <property type="entry name" value="ELONGATION FACTOR P--(R)-BETA-LYSINE LIGASE"/>
    <property type="match status" value="1"/>
</dbReference>
<comment type="caution">
    <text evidence="7">The sequence shown here is derived from an EMBL/GenBank/DDBJ whole genome shotgun (WGS) entry which is preliminary data.</text>
</comment>
<dbReference type="InterPro" id="IPR045864">
    <property type="entry name" value="aa-tRNA-synth_II/BPL/LPL"/>
</dbReference>
<evidence type="ECO:0000256" key="1">
    <source>
        <dbReference type="ARBA" id="ARBA00011738"/>
    </source>
</evidence>
<dbReference type="PROSITE" id="PS50862">
    <property type="entry name" value="AA_TRNA_LIGASE_II"/>
    <property type="match status" value="1"/>
</dbReference>
<dbReference type="NCBIfam" id="NF006828">
    <property type="entry name" value="PRK09350.1"/>
    <property type="match status" value="1"/>
</dbReference>
<evidence type="ECO:0000256" key="5">
    <source>
        <dbReference type="ARBA" id="ARBA00052794"/>
    </source>
</evidence>
<dbReference type="Pfam" id="PF00152">
    <property type="entry name" value="tRNA-synt_2"/>
    <property type="match status" value="1"/>
</dbReference>
<dbReference type="STRING" id="1817764.A2637_07815"/>
<sequence>MLETESDWRPSASLEVLTLRARMLERIRAFFAARGVLEVETPVLSGAAATDPHLQSLATRYTGPLFPRGQVLYPHTSPEFPMKRLLAAGAGSIYQICKVFRDGEAGRLHNPEFTMLEWYRVGFDHFALMDEAAALIAEALVGGRALGAPEKLTYREAFERHCGLDPHTADSVALAAVVQAKAIAVRGDPAREAADTLRDLLLTHVIEPQLGRGRVTLLYDYPASQAALARIRPGDPPVAERFEVYLEGIELANGFHELNDATEQRARFERDLAQRKERGLPAVPMDEWLLEALAHGLPDCAGVALGLDRLVMIAAGVASIQEVLPFPIERA</sequence>
<evidence type="ECO:0000256" key="4">
    <source>
        <dbReference type="ARBA" id="ARBA00022840"/>
    </source>
</evidence>
<dbReference type="GO" id="GO:0006430">
    <property type="term" value="P:lysyl-tRNA aminoacylation"/>
    <property type="evidence" value="ECO:0007669"/>
    <property type="project" value="InterPro"/>
</dbReference>
<feature type="domain" description="Aminoacyl-transfer RNA synthetases class-II family profile" evidence="6">
    <location>
        <begin position="17"/>
        <end position="325"/>
    </location>
</feature>
<dbReference type="GO" id="GO:0000049">
    <property type="term" value="F:tRNA binding"/>
    <property type="evidence" value="ECO:0007669"/>
    <property type="project" value="TreeGrafter"/>
</dbReference>
<proteinExistence type="predicted"/>
<dbReference type="SUPFAM" id="SSF55681">
    <property type="entry name" value="Class II aaRS and biotin synthetases"/>
    <property type="match status" value="1"/>
</dbReference>
<evidence type="ECO:0000259" key="6">
    <source>
        <dbReference type="PROSITE" id="PS50862"/>
    </source>
</evidence>
<comment type="catalytic activity">
    <reaction evidence="5">
        <text>D-beta-lysine + L-lysyl-[protein] + ATP = N(6)-((3R)-3,6-diaminohexanoyl)-L-lysyl-[protein] + AMP + diphosphate + H(+)</text>
        <dbReference type="Rhea" id="RHEA:83435"/>
        <dbReference type="Rhea" id="RHEA-COMP:9752"/>
        <dbReference type="Rhea" id="RHEA-COMP:20131"/>
        <dbReference type="ChEBI" id="CHEBI:15378"/>
        <dbReference type="ChEBI" id="CHEBI:29969"/>
        <dbReference type="ChEBI" id="CHEBI:30616"/>
        <dbReference type="ChEBI" id="CHEBI:33019"/>
        <dbReference type="ChEBI" id="CHEBI:84138"/>
        <dbReference type="ChEBI" id="CHEBI:156053"/>
        <dbReference type="ChEBI" id="CHEBI:456215"/>
    </reaction>
    <physiologicalReaction direction="left-to-right" evidence="5">
        <dbReference type="Rhea" id="RHEA:83436"/>
    </physiologicalReaction>
</comment>
<dbReference type="GO" id="GO:0005524">
    <property type="term" value="F:ATP binding"/>
    <property type="evidence" value="ECO:0007669"/>
    <property type="project" value="UniProtKB-KW"/>
</dbReference>
<keyword evidence="2" id="KW-0436">Ligase</keyword>
<evidence type="ECO:0000313" key="8">
    <source>
        <dbReference type="Proteomes" id="UP000179360"/>
    </source>
</evidence>
<dbReference type="InterPro" id="IPR004525">
    <property type="entry name" value="EpmA"/>
</dbReference>
<comment type="subunit">
    <text evidence="1">Homodimer.</text>
</comment>
<keyword evidence="3" id="KW-0547">Nucleotide-binding</keyword>
<dbReference type="PANTHER" id="PTHR42918">
    <property type="entry name" value="LYSYL-TRNA SYNTHETASE"/>
    <property type="match status" value="1"/>
</dbReference>
<dbReference type="InterPro" id="IPR018149">
    <property type="entry name" value="Lys-tRNA-synth_II_C"/>
</dbReference>
<protein>
    <submittedName>
        <fullName evidence="7">EF-P lysine aminoacylase GenX</fullName>
    </submittedName>
</protein>
<evidence type="ECO:0000313" key="7">
    <source>
        <dbReference type="EMBL" id="OGI46176.1"/>
    </source>
</evidence>
<dbReference type="PRINTS" id="PR00982">
    <property type="entry name" value="TRNASYNTHLYS"/>
</dbReference>
<dbReference type="FunFam" id="3.30.930.10:FF:000017">
    <property type="entry name" value="Elongation factor P--(R)-beta-lysine ligase"/>
    <property type="match status" value="1"/>
</dbReference>
<organism evidence="7 8">
    <name type="scientific">Candidatus Muproteobacteria bacterium RIFCSPHIGHO2_01_FULL_65_16</name>
    <dbReference type="NCBI Taxonomy" id="1817764"/>
    <lineage>
        <taxon>Bacteria</taxon>
        <taxon>Pseudomonadati</taxon>
        <taxon>Pseudomonadota</taxon>
        <taxon>Candidatus Muproteobacteria</taxon>
    </lineage>
</organism>
<dbReference type="InterPro" id="IPR004364">
    <property type="entry name" value="Aa-tRNA-synt_II"/>
</dbReference>
<keyword evidence="4" id="KW-0067">ATP-binding</keyword>
<dbReference type="GO" id="GO:0005829">
    <property type="term" value="C:cytosol"/>
    <property type="evidence" value="ECO:0007669"/>
    <property type="project" value="TreeGrafter"/>
</dbReference>
<dbReference type="EMBL" id="MFSY01000053">
    <property type="protein sequence ID" value="OGI46176.1"/>
    <property type="molecule type" value="Genomic_DNA"/>
</dbReference>
<accession>A0A1F6TM94</accession>
<dbReference type="GO" id="GO:0004824">
    <property type="term" value="F:lysine-tRNA ligase activity"/>
    <property type="evidence" value="ECO:0007669"/>
    <property type="project" value="InterPro"/>
</dbReference>
<evidence type="ECO:0000256" key="2">
    <source>
        <dbReference type="ARBA" id="ARBA00022598"/>
    </source>
</evidence>
<reference evidence="7 8" key="1">
    <citation type="journal article" date="2016" name="Nat. Commun.">
        <title>Thousands of microbial genomes shed light on interconnected biogeochemical processes in an aquifer system.</title>
        <authorList>
            <person name="Anantharaman K."/>
            <person name="Brown C.T."/>
            <person name="Hug L.A."/>
            <person name="Sharon I."/>
            <person name="Castelle C.J."/>
            <person name="Probst A.J."/>
            <person name="Thomas B.C."/>
            <person name="Singh A."/>
            <person name="Wilkins M.J."/>
            <person name="Karaoz U."/>
            <person name="Brodie E.L."/>
            <person name="Williams K.H."/>
            <person name="Hubbard S.S."/>
            <person name="Banfield J.F."/>
        </authorList>
    </citation>
    <scope>NUCLEOTIDE SEQUENCE [LARGE SCALE GENOMIC DNA]</scope>
</reference>
<dbReference type="AlphaFoldDB" id="A0A1F6TM94"/>
<dbReference type="Proteomes" id="UP000179360">
    <property type="component" value="Unassembled WGS sequence"/>
</dbReference>
<gene>
    <name evidence="7" type="ORF">A2637_07815</name>
</gene>
<evidence type="ECO:0000256" key="3">
    <source>
        <dbReference type="ARBA" id="ARBA00022741"/>
    </source>
</evidence>
<dbReference type="InterPro" id="IPR006195">
    <property type="entry name" value="aa-tRNA-synth_II"/>
</dbReference>
<name>A0A1F6TM94_9PROT</name>
<dbReference type="NCBIfam" id="TIGR00462">
    <property type="entry name" value="genX"/>
    <property type="match status" value="1"/>
</dbReference>